<feature type="non-terminal residue" evidence="3">
    <location>
        <position position="309"/>
    </location>
</feature>
<organism evidence="3">
    <name type="scientific">Arion vulgaris</name>
    <dbReference type="NCBI Taxonomy" id="1028688"/>
    <lineage>
        <taxon>Eukaryota</taxon>
        <taxon>Metazoa</taxon>
        <taxon>Spiralia</taxon>
        <taxon>Lophotrochozoa</taxon>
        <taxon>Mollusca</taxon>
        <taxon>Gastropoda</taxon>
        <taxon>Heterobranchia</taxon>
        <taxon>Euthyneura</taxon>
        <taxon>Panpulmonata</taxon>
        <taxon>Eupulmonata</taxon>
        <taxon>Stylommatophora</taxon>
        <taxon>Helicina</taxon>
        <taxon>Arionoidea</taxon>
        <taxon>Arionidae</taxon>
        <taxon>Arion</taxon>
    </lineage>
</organism>
<protein>
    <recommendedName>
        <fullName evidence="2">J domain-containing protein</fullName>
    </recommendedName>
</protein>
<reference evidence="3" key="1">
    <citation type="submission" date="2014-12" db="EMBL/GenBank/DDBJ databases">
        <title>Insight into the proteome of Arion vulgaris.</title>
        <authorList>
            <person name="Aradska J."/>
            <person name="Bulat T."/>
            <person name="Smidak R."/>
            <person name="Sarate P."/>
            <person name="Gangsoo J."/>
            <person name="Sialana F."/>
            <person name="Bilban M."/>
            <person name="Lubec G."/>
        </authorList>
    </citation>
    <scope>NUCLEOTIDE SEQUENCE</scope>
    <source>
        <tissue evidence="3">Skin</tissue>
    </source>
</reference>
<feature type="transmembrane region" description="Helical" evidence="1">
    <location>
        <begin position="153"/>
        <end position="175"/>
    </location>
</feature>
<dbReference type="InterPro" id="IPR036869">
    <property type="entry name" value="J_dom_sf"/>
</dbReference>
<keyword evidence="1" id="KW-0812">Transmembrane</keyword>
<gene>
    <name evidence="3" type="primary">ORF107553</name>
</gene>
<dbReference type="SUPFAM" id="SSF46565">
    <property type="entry name" value="Chaperone J-domain"/>
    <property type="match status" value="1"/>
</dbReference>
<dbReference type="Pfam" id="PF00226">
    <property type="entry name" value="DnaJ"/>
    <property type="match status" value="1"/>
</dbReference>
<accession>A0A0B7AAG2</accession>
<feature type="domain" description="J" evidence="2">
    <location>
        <begin position="240"/>
        <end position="308"/>
    </location>
</feature>
<dbReference type="AlphaFoldDB" id="A0A0B7AAG2"/>
<proteinExistence type="predicted"/>
<dbReference type="InterPro" id="IPR001623">
    <property type="entry name" value="DnaJ_domain"/>
</dbReference>
<dbReference type="PANTHER" id="PTHR44733">
    <property type="entry name" value="DNAJ HOMOLOG SUBFAMILY C MEMBER 22"/>
    <property type="match status" value="1"/>
</dbReference>
<evidence type="ECO:0000259" key="2">
    <source>
        <dbReference type="PROSITE" id="PS50076"/>
    </source>
</evidence>
<feature type="transmembrane region" description="Helical" evidence="1">
    <location>
        <begin position="61"/>
        <end position="86"/>
    </location>
</feature>
<keyword evidence="1" id="KW-1133">Transmembrane helix</keyword>
<feature type="non-terminal residue" evidence="3">
    <location>
        <position position="1"/>
    </location>
</feature>
<dbReference type="CDD" id="cd06257">
    <property type="entry name" value="DnaJ"/>
    <property type="match status" value="1"/>
</dbReference>
<sequence length="309" mass="35204">IKWCSTDKKDRKRYLQRTISKSKPECSNFRSSGMMLFGTFVSTALGALCPDVSNLYETDPVTYYVVTSLFVILRVIGNALGVYIVANIGEFKCSLFYPLITATISTVPLMYFGTTHLTIASSVTAWVTRRKGIKWRPVTLESKKSWSGRKKTYVSVCIYFVVCTAWLIIVAIGVYRNGKLPQKDGETIIIKDHIDKFLTSDEADKVWNSIQILYTYCTHAGVGQIFTEIVKHFDFTERIYAYKVLEVFPGTSQETISKRCRKLLAQYHPDRFKVGPERAEAEEQFLKISKACALISPSRVQKTRDEERS</sequence>
<dbReference type="Gene3D" id="1.10.287.110">
    <property type="entry name" value="DnaJ domain"/>
    <property type="match status" value="1"/>
</dbReference>
<dbReference type="PANTHER" id="PTHR44733:SF1">
    <property type="entry name" value="DNAJ HOMOLOG SUBFAMILY C MEMBER 22"/>
    <property type="match status" value="1"/>
</dbReference>
<dbReference type="EMBL" id="HACG01031089">
    <property type="protein sequence ID" value="CEK77954.1"/>
    <property type="molecule type" value="Transcribed_RNA"/>
</dbReference>
<dbReference type="GO" id="GO:0016020">
    <property type="term" value="C:membrane"/>
    <property type="evidence" value="ECO:0007669"/>
    <property type="project" value="TreeGrafter"/>
</dbReference>
<name>A0A0B7AAG2_9EUPU</name>
<keyword evidence="1" id="KW-0472">Membrane</keyword>
<feature type="transmembrane region" description="Helical" evidence="1">
    <location>
        <begin position="29"/>
        <end position="49"/>
    </location>
</feature>
<evidence type="ECO:0000313" key="3">
    <source>
        <dbReference type="EMBL" id="CEK77954.1"/>
    </source>
</evidence>
<dbReference type="SMART" id="SM00271">
    <property type="entry name" value="DnaJ"/>
    <property type="match status" value="1"/>
</dbReference>
<evidence type="ECO:0000256" key="1">
    <source>
        <dbReference type="SAM" id="Phobius"/>
    </source>
</evidence>
<dbReference type="PROSITE" id="PS50076">
    <property type="entry name" value="DNAJ_2"/>
    <property type="match status" value="1"/>
</dbReference>